<sequence>METMHEFVPFVKEMLSAGPSKRAMKVYLVGGTFLAILEEYENKASYCHYTALCRQHDRAVSELDITVCFN</sequence>
<keyword evidence="2" id="KW-1185">Reference proteome</keyword>
<protein>
    <submittedName>
        <fullName evidence="1">Uncharacterized protein</fullName>
    </submittedName>
</protein>
<proteinExistence type="predicted"/>
<organism evidence="1 2">
    <name type="scientific">Pygocentrus nattereri</name>
    <name type="common">Red-bellied piranha</name>
    <dbReference type="NCBI Taxonomy" id="42514"/>
    <lineage>
        <taxon>Eukaryota</taxon>
        <taxon>Metazoa</taxon>
        <taxon>Chordata</taxon>
        <taxon>Craniata</taxon>
        <taxon>Vertebrata</taxon>
        <taxon>Euteleostomi</taxon>
        <taxon>Actinopterygii</taxon>
        <taxon>Neopterygii</taxon>
        <taxon>Teleostei</taxon>
        <taxon>Ostariophysi</taxon>
        <taxon>Characiformes</taxon>
        <taxon>Characoidei</taxon>
        <taxon>Pygocentrus</taxon>
    </lineage>
</organism>
<dbReference type="Ensembl" id="ENSPNAT00000056337.1">
    <property type="protein sequence ID" value="ENSPNAP00000074469.1"/>
    <property type="gene ID" value="ENSPNAG00000034734.1"/>
</dbReference>
<name>A0AAR2LI88_PYGNA</name>
<dbReference type="InterPro" id="IPR016821">
    <property type="entry name" value="G0S2"/>
</dbReference>
<reference evidence="1" key="2">
    <citation type="submission" date="2025-08" db="UniProtKB">
        <authorList>
            <consortium name="Ensembl"/>
        </authorList>
    </citation>
    <scope>IDENTIFICATION</scope>
</reference>
<reference evidence="1" key="3">
    <citation type="submission" date="2025-09" db="UniProtKB">
        <authorList>
            <consortium name="Ensembl"/>
        </authorList>
    </citation>
    <scope>IDENTIFICATION</scope>
</reference>
<dbReference type="GeneTree" id="ENSGT01150000290441"/>
<dbReference type="AlphaFoldDB" id="A0AAR2LI88"/>
<accession>A0AAR2LI88</accession>
<dbReference type="PANTHER" id="PTHR15570">
    <property type="entry name" value="G0/G1 SWITCH PROTEIN 2"/>
    <property type="match status" value="1"/>
</dbReference>
<reference evidence="1 2" key="1">
    <citation type="submission" date="2020-10" db="EMBL/GenBank/DDBJ databases">
        <title>Pygocentrus nattereri (red-bellied piranha) genome, fPygNat1, primary haplotype.</title>
        <authorList>
            <person name="Myers G."/>
            <person name="Meyer A."/>
            <person name="Karagic N."/>
            <person name="Pippel M."/>
            <person name="Winkler S."/>
            <person name="Tracey A."/>
            <person name="Wood J."/>
            <person name="Formenti G."/>
            <person name="Howe K."/>
            <person name="Fedrigo O."/>
            <person name="Jarvis E.D."/>
        </authorList>
    </citation>
    <scope>NUCLEOTIDE SEQUENCE [LARGE SCALE GENOMIC DNA]</scope>
</reference>
<dbReference type="PANTHER" id="PTHR15570:SF2">
    <property type="entry name" value="G0_G1 SWITCH PROTEIN 2"/>
    <property type="match status" value="1"/>
</dbReference>
<dbReference type="Pfam" id="PF15103">
    <property type="entry name" value="G0-G1_switch_2"/>
    <property type="match status" value="1"/>
</dbReference>
<evidence type="ECO:0000313" key="1">
    <source>
        <dbReference type="Ensembl" id="ENSPNAP00000074469.1"/>
    </source>
</evidence>
<dbReference type="Proteomes" id="UP001501920">
    <property type="component" value="Chromosome 9"/>
</dbReference>
<evidence type="ECO:0000313" key="2">
    <source>
        <dbReference type="Proteomes" id="UP001501920"/>
    </source>
</evidence>